<sequence length="594" mass="61273">MTPPDSPTSGDIGRKRKTRRNILLVLTGALVALVGATAWVGIRAVLLKSELEAMLPVASRIEEAVGTRDLSGLGDLVGNLRGHAAQAEALSGDPIWRIAELIPGLGADLTAARVVSSSLHDIATAAGPLVDVLATANTAGASGLDLELLARLGGPLQQTSTAFSAAETDLARLDTSVLVPQLASGVERLSATVSAAAQPIATITPAVRALPSMLGADGPSNLLVMLQNNAELRTGGGITGAFAMLRSDHGTVTLVDQTDPGEFPGLPQPIAAVPESTTELFGDQFARFVQNTSMTPDFALTADLVSAWWKTRSDQAPDAIVSLDMPAVAALLKATGPVQLPAGELTADNFLQVMLQDVYTALDRDEQTAFQQQVTAAVFASALSGDVDALGLMEALADPVDDGRVSLWSADPDIEELLRESAYGGPSARQADAEPGAFAVYFNDATTGKMGPFLDVALGIGRAECRSDGLTDAVVTVTLTNTAAADAGTTLPWWVSGGGIEGVPPGDIATSVSVAAPTDSFFAGVSIDGEQLPSTDVKDAGYPTSAVTVTVHPGETKTIEYRFTLELDQGLVPSLLHTPLITDPEIVVTNPSCG</sequence>
<evidence type="ECO:0000313" key="3">
    <source>
        <dbReference type="Proteomes" id="UP000320235"/>
    </source>
</evidence>
<keyword evidence="1" id="KW-1133">Transmembrane helix</keyword>
<evidence type="ECO:0000313" key="2">
    <source>
        <dbReference type="EMBL" id="TQM28227.1"/>
    </source>
</evidence>
<dbReference type="EMBL" id="VFPE01000002">
    <property type="protein sequence ID" value="TQM28227.1"/>
    <property type="molecule type" value="Genomic_DNA"/>
</dbReference>
<keyword evidence="1" id="KW-0812">Transmembrane</keyword>
<proteinExistence type="predicted"/>
<protein>
    <submittedName>
        <fullName evidence="2">Uncharacterized protein DUF4012</fullName>
    </submittedName>
</protein>
<keyword evidence="3" id="KW-1185">Reference proteome</keyword>
<accession>A0A543F321</accession>
<dbReference type="OrthoDB" id="3203519at2"/>
<dbReference type="AlphaFoldDB" id="A0A543F321"/>
<gene>
    <name evidence="2" type="ORF">FB391_2285</name>
</gene>
<feature type="transmembrane region" description="Helical" evidence="1">
    <location>
        <begin position="21"/>
        <end position="42"/>
    </location>
</feature>
<reference evidence="2 3" key="1">
    <citation type="submission" date="2019-06" db="EMBL/GenBank/DDBJ databases">
        <title>Sequencing the genomes of 1000 actinobacteria strains.</title>
        <authorList>
            <person name="Klenk H.-P."/>
        </authorList>
    </citation>
    <scope>NUCLEOTIDE SEQUENCE [LARGE SCALE GENOMIC DNA]</scope>
    <source>
        <strain evidence="2 3">DSM 105492</strain>
    </source>
</reference>
<dbReference type="Pfam" id="PF13196">
    <property type="entry name" value="DUF4012"/>
    <property type="match status" value="1"/>
</dbReference>
<comment type="caution">
    <text evidence="2">The sequence shown here is derived from an EMBL/GenBank/DDBJ whole genome shotgun (WGS) entry which is preliminary data.</text>
</comment>
<dbReference type="Proteomes" id="UP000320235">
    <property type="component" value="Unassembled WGS sequence"/>
</dbReference>
<dbReference type="RefSeq" id="WP_141894472.1">
    <property type="nucleotide sequence ID" value="NZ_BAABLH010000005.1"/>
</dbReference>
<name>A0A543F321_9MICO</name>
<evidence type="ECO:0000256" key="1">
    <source>
        <dbReference type="SAM" id="Phobius"/>
    </source>
</evidence>
<dbReference type="InterPro" id="IPR025101">
    <property type="entry name" value="DUF4012"/>
</dbReference>
<keyword evidence="1" id="KW-0472">Membrane</keyword>
<organism evidence="2 3">
    <name type="scientific">Microbacterium kyungheense</name>
    <dbReference type="NCBI Taxonomy" id="1263636"/>
    <lineage>
        <taxon>Bacteria</taxon>
        <taxon>Bacillati</taxon>
        <taxon>Actinomycetota</taxon>
        <taxon>Actinomycetes</taxon>
        <taxon>Micrococcales</taxon>
        <taxon>Microbacteriaceae</taxon>
        <taxon>Microbacterium</taxon>
    </lineage>
</organism>